<feature type="non-terminal residue" evidence="3">
    <location>
        <position position="178"/>
    </location>
</feature>
<feature type="domain" description="ABC transporter" evidence="2">
    <location>
        <begin position="72"/>
        <end position="178"/>
    </location>
</feature>
<dbReference type="PANTHER" id="PTHR19211:SF14">
    <property type="entry name" value="ATP-BINDING CASSETTE SUB-FAMILY F MEMBER 1"/>
    <property type="match status" value="1"/>
</dbReference>
<dbReference type="AlphaFoldDB" id="A0A2G0E6S4"/>
<dbReference type="Pfam" id="PF00005">
    <property type="entry name" value="ABC_tran"/>
    <property type="match status" value="1"/>
</dbReference>
<dbReference type="InterPro" id="IPR050611">
    <property type="entry name" value="ABCF"/>
</dbReference>
<protein>
    <submittedName>
        <fullName evidence="3">Lsa family ABC-F type ribosomal protection protein</fullName>
    </submittedName>
</protein>
<dbReference type="InterPro" id="IPR003439">
    <property type="entry name" value="ABC_transporter-like_ATP-bd"/>
</dbReference>
<accession>A0A2G0E6S4</accession>
<comment type="caution">
    <text evidence="3">The sequence shown here is derived from an EMBL/GenBank/DDBJ whole genome shotgun (WGS) entry which is preliminary data.</text>
</comment>
<dbReference type="InterPro" id="IPR027417">
    <property type="entry name" value="P-loop_NTPase"/>
</dbReference>
<gene>
    <name evidence="3" type="ORF">CQR37_16065</name>
</gene>
<dbReference type="GO" id="GO:0016887">
    <property type="term" value="F:ATP hydrolysis activity"/>
    <property type="evidence" value="ECO:0007669"/>
    <property type="project" value="InterPro"/>
</dbReference>
<evidence type="ECO:0000256" key="1">
    <source>
        <dbReference type="ARBA" id="ARBA00022737"/>
    </source>
</evidence>
<dbReference type="GO" id="GO:0005524">
    <property type="term" value="F:ATP binding"/>
    <property type="evidence" value="ECO:0007669"/>
    <property type="project" value="InterPro"/>
</dbReference>
<dbReference type="PANTHER" id="PTHR19211">
    <property type="entry name" value="ATP-BINDING TRANSPORT PROTEIN-RELATED"/>
    <property type="match status" value="1"/>
</dbReference>
<evidence type="ECO:0000259" key="2">
    <source>
        <dbReference type="Pfam" id="PF00005"/>
    </source>
</evidence>
<evidence type="ECO:0000313" key="4">
    <source>
        <dbReference type="Proteomes" id="UP000224303"/>
    </source>
</evidence>
<dbReference type="Gene3D" id="3.40.50.300">
    <property type="entry name" value="P-loop containing nucleotide triphosphate hydrolases"/>
    <property type="match status" value="1"/>
</dbReference>
<organism evidence="3 4">
    <name type="scientific">Enterococcus faecium</name>
    <name type="common">Streptococcus faecium</name>
    <dbReference type="NCBI Taxonomy" id="1352"/>
    <lineage>
        <taxon>Bacteria</taxon>
        <taxon>Bacillati</taxon>
        <taxon>Bacillota</taxon>
        <taxon>Bacilli</taxon>
        <taxon>Lactobacillales</taxon>
        <taxon>Enterococcaceae</taxon>
        <taxon>Enterococcus</taxon>
    </lineage>
</organism>
<dbReference type="SUPFAM" id="SSF52540">
    <property type="entry name" value="P-loop containing nucleoside triphosphate hydrolases"/>
    <property type="match status" value="1"/>
</dbReference>
<proteinExistence type="predicted"/>
<evidence type="ECO:0000313" key="3">
    <source>
        <dbReference type="EMBL" id="PHL20162.1"/>
    </source>
</evidence>
<keyword evidence="1" id="KW-0677">Repeat</keyword>
<reference evidence="3 4" key="1">
    <citation type="submission" date="2017-10" db="EMBL/GenBank/DDBJ databases">
        <title>Draft genomes of the Enterococcus faecium isolated from human feces before and after Helicobacter pylori eradication therapy.</title>
        <authorList>
            <person name="Prianichniikov N.A."/>
            <person name="Glushchenko O.E."/>
            <person name="Malakhova M.V."/>
        </authorList>
    </citation>
    <scope>NUCLEOTIDE SEQUENCE [LARGE SCALE GENOMIC DNA]</scope>
    <source>
        <strain evidence="3 4">Hp_5-7</strain>
    </source>
</reference>
<sequence length="178" mass="20284">MNKGAVGADAARTMKRAKAIVNRMETQISEKENLLKDIEYIDALTMNSQVSHHKRLLSVENLQLGYENLLFEPVHFTIEPHQRVAISGPNGAGKSSIIHYLLGTFNGKVVGEKSQPKHLTISYVRQNYEDNRGTLAEFAEKNRVDYQAFLNNLRKLGMERDVFHNKIEQMSMGQRKKV</sequence>
<name>A0A2G0E6S4_ENTFC</name>
<dbReference type="Proteomes" id="UP000224303">
    <property type="component" value="Unassembled WGS sequence"/>
</dbReference>
<dbReference type="EMBL" id="PCGC01000324">
    <property type="protein sequence ID" value="PHL20162.1"/>
    <property type="molecule type" value="Genomic_DNA"/>
</dbReference>